<comment type="pathway">
    <text evidence="10">Energy metabolism; oxidative phosphorylation.</text>
</comment>
<dbReference type="FunFam" id="1.10.442.10:FF:000001">
    <property type="entry name" value="Cytochrome c oxidase subunit 4 isoform 1"/>
    <property type="match status" value="1"/>
</dbReference>
<evidence type="ECO:0000256" key="1">
    <source>
        <dbReference type="ARBA" id="ARBA00004434"/>
    </source>
</evidence>
<dbReference type="Proteomes" id="UP000694925">
    <property type="component" value="Unplaced"/>
</dbReference>
<dbReference type="GeneID" id="108630313"/>
<reference evidence="12" key="1">
    <citation type="submission" date="2025-08" db="UniProtKB">
        <authorList>
            <consortium name="RefSeq"/>
        </authorList>
    </citation>
    <scope>IDENTIFICATION</scope>
    <source>
        <tissue evidence="12">Whole body</tissue>
    </source>
</reference>
<dbReference type="GO" id="GO:0016491">
    <property type="term" value="F:oxidoreductase activity"/>
    <property type="evidence" value="ECO:0007669"/>
    <property type="project" value="UniProtKB-KW"/>
</dbReference>
<keyword evidence="3 10" id="KW-0812">Transmembrane</keyword>
<dbReference type="Gene3D" id="1.10.442.10">
    <property type="entry name" value="Cytochrome c oxidase subunit IV"/>
    <property type="match status" value="1"/>
</dbReference>
<evidence type="ECO:0000256" key="7">
    <source>
        <dbReference type="ARBA" id="ARBA00023002"/>
    </source>
</evidence>
<keyword evidence="4 10" id="KW-0999">Mitochondrion inner membrane</keyword>
<dbReference type="InterPro" id="IPR004203">
    <property type="entry name" value="Cyt_c_oxidase_su4_fam"/>
</dbReference>
<evidence type="ECO:0000256" key="2">
    <source>
        <dbReference type="ARBA" id="ARBA00008135"/>
    </source>
</evidence>
<gene>
    <name evidence="12" type="primary">LOC108630313</name>
</gene>
<proteinExistence type="inferred from homology"/>
<dbReference type="PRINTS" id="PR01873">
    <property type="entry name" value="CYTCOXIDASE4"/>
</dbReference>
<keyword evidence="11" id="KW-1185">Reference proteome</keyword>
<keyword evidence="5" id="KW-0809">Transit peptide</keyword>
<comment type="subcellular location">
    <subcellularLocation>
        <location evidence="1 10">Mitochondrion inner membrane</location>
        <topology evidence="1 10">Single-pass membrane protein</topology>
    </subcellularLocation>
</comment>
<evidence type="ECO:0000256" key="8">
    <source>
        <dbReference type="ARBA" id="ARBA00023128"/>
    </source>
</evidence>
<dbReference type="AlphaFoldDB" id="A0AAJ7WF16"/>
<dbReference type="GO" id="GO:0006123">
    <property type="term" value="P:mitochondrial electron transport, cytochrome c to oxygen"/>
    <property type="evidence" value="ECO:0007669"/>
    <property type="project" value="InterPro"/>
</dbReference>
<keyword evidence="6 10" id="KW-1133">Transmembrane helix</keyword>
<dbReference type="PANTHER" id="PTHR10707">
    <property type="entry name" value="CYTOCHROME C OXIDASE SUBUNIT IV"/>
    <property type="match status" value="1"/>
</dbReference>
<comment type="function">
    <text evidence="10">Component of the cytochrome c oxidase, the last enzyme in the mitochondrial electron transport chain which drives oxidative phosphorylation.</text>
</comment>
<keyword evidence="7" id="KW-0560">Oxidoreductase</keyword>
<dbReference type="GO" id="GO:0005743">
    <property type="term" value="C:mitochondrial inner membrane"/>
    <property type="evidence" value="ECO:0007669"/>
    <property type="project" value="UniProtKB-SubCell"/>
</dbReference>
<comment type="similarity">
    <text evidence="2 10">Belongs to the cytochrome c oxidase IV family.</text>
</comment>
<evidence type="ECO:0000313" key="11">
    <source>
        <dbReference type="Proteomes" id="UP000694925"/>
    </source>
</evidence>
<dbReference type="PANTHER" id="PTHR10707:SF10">
    <property type="entry name" value="CYTOCHROME C OXIDASE SUBUNIT 4"/>
    <property type="match status" value="1"/>
</dbReference>
<protein>
    <recommendedName>
        <fullName evidence="10">Cytochrome c oxidase subunit 4</fullName>
    </recommendedName>
</protein>
<evidence type="ECO:0000256" key="10">
    <source>
        <dbReference type="RuleBase" id="RU367145"/>
    </source>
</evidence>
<dbReference type="InterPro" id="IPR036639">
    <property type="entry name" value="Cyt_c_oxidase_su4_sf"/>
</dbReference>
<accession>A0AAJ7WF16</accession>
<dbReference type="CDD" id="cd00922">
    <property type="entry name" value="Cyt_c_Oxidase_IV"/>
    <property type="match status" value="1"/>
</dbReference>
<keyword evidence="9 10" id="KW-0472">Membrane</keyword>
<dbReference type="RefSeq" id="XP_026673794.1">
    <property type="nucleotide sequence ID" value="XM_026817993.1"/>
</dbReference>
<dbReference type="GO" id="GO:0045277">
    <property type="term" value="C:respiratory chain complex IV"/>
    <property type="evidence" value="ECO:0007669"/>
    <property type="project" value="InterPro"/>
</dbReference>
<keyword evidence="8 10" id="KW-0496">Mitochondrion</keyword>
<evidence type="ECO:0000256" key="5">
    <source>
        <dbReference type="ARBA" id="ARBA00022946"/>
    </source>
</evidence>
<comment type="subunit">
    <text evidence="10">Component of the cytochrome c oxidase (complex IV, CIV), a multisubunit enzyme composed of 14 subunits.</text>
</comment>
<evidence type="ECO:0000256" key="9">
    <source>
        <dbReference type="ARBA" id="ARBA00023136"/>
    </source>
</evidence>
<evidence type="ECO:0000256" key="6">
    <source>
        <dbReference type="ARBA" id="ARBA00022989"/>
    </source>
</evidence>
<dbReference type="InterPro" id="IPR013288">
    <property type="entry name" value="Cyt_c_oxidase_su4"/>
</dbReference>
<evidence type="ECO:0000256" key="3">
    <source>
        <dbReference type="ARBA" id="ARBA00022692"/>
    </source>
</evidence>
<feature type="transmembrane region" description="Helical" evidence="10">
    <location>
        <begin position="123"/>
        <end position="142"/>
    </location>
</feature>
<name>A0AAJ7WF16_9HYME</name>
<dbReference type="Pfam" id="PF02936">
    <property type="entry name" value="COX4"/>
    <property type="match status" value="1"/>
</dbReference>
<dbReference type="SUPFAM" id="SSF81406">
    <property type="entry name" value="Mitochondrial cytochrome c oxidase subunit IV"/>
    <property type="match status" value="1"/>
</dbReference>
<organism evidence="11 12">
    <name type="scientific">Ceratina calcarata</name>
    <dbReference type="NCBI Taxonomy" id="156304"/>
    <lineage>
        <taxon>Eukaryota</taxon>
        <taxon>Metazoa</taxon>
        <taxon>Ecdysozoa</taxon>
        <taxon>Arthropoda</taxon>
        <taxon>Hexapoda</taxon>
        <taxon>Insecta</taxon>
        <taxon>Pterygota</taxon>
        <taxon>Neoptera</taxon>
        <taxon>Endopterygota</taxon>
        <taxon>Hymenoptera</taxon>
        <taxon>Apocrita</taxon>
        <taxon>Aculeata</taxon>
        <taxon>Apoidea</taxon>
        <taxon>Anthophila</taxon>
        <taxon>Apidae</taxon>
        <taxon>Ceratina</taxon>
        <taxon>Zadontomerus</taxon>
    </lineage>
</organism>
<evidence type="ECO:0000256" key="4">
    <source>
        <dbReference type="ARBA" id="ARBA00022792"/>
    </source>
</evidence>
<evidence type="ECO:0000313" key="12">
    <source>
        <dbReference type="RefSeq" id="XP_026673794.1"/>
    </source>
</evidence>
<sequence>MTHELANAMPASKMANRILISYLRQSVPMGVRGMTSLPETMNRIGNRDIVGHGYNGEPTYLDRADFPMPAIRFKPNTPDVMALREKEKGDWKKLSIEEKKTLYRASYRQTFSEFQAPTGDTRATFGLALIGVSFSIWVVYFLKTFAYPPLPITFDEEHRLAQLERMQILEANPITGLTSKK</sequence>